<gene>
    <name evidence="5" type="ORF">C0169_07150</name>
</gene>
<dbReference type="Gene3D" id="4.10.520.10">
    <property type="entry name" value="IHF-like DNA-binding proteins"/>
    <property type="match status" value="1"/>
</dbReference>
<dbReference type="SUPFAM" id="SSF53067">
    <property type="entry name" value="Actin-like ATPase domain"/>
    <property type="match status" value="2"/>
</dbReference>
<evidence type="ECO:0000313" key="5">
    <source>
        <dbReference type="EMBL" id="PMP93948.1"/>
    </source>
</evidence>
<evidence type="ECO:0000256" key="3">
    <source>
        <dbReference type="RuleBase" id="RU003939"/>
    </source>
</evidence>
<comment type="similarity">
    <text evidence="1 3">Belongs to the bacterial histone-like protein family.</text>
</comment>
<dbReference type="CDD" id="cd13836">
    <property type="entry name" value="IHF_B"/>
    <property type="match status" value="1"/>
</dbReference>
<protein>
    <recommendedName>
        <fullName evidence="4">Ppx/GppA phosphatase N-terminal domain-containing protein</fullName>
    </recommendedName>
</protein>
<reference evidence="5 6" key="1">
    <citation type="submission" date="2018-01" db="EMBL/GenBank/DDBJ databases">
        <title>Metagenomic assembled genomes from two thermal pools in the Uzon Caldera, Kamchatka, Russia.</title>
        <authorList>
            <person name="Wilkins L."/>
            <person name="Ettinger C."/>
        </authorList>
    </citation>
    <scope>NUCLEOTIDE SEQUENCE [LARGE SCALE GENOMIC DNA]</scope>
    <source>
        <strain evidence="5">ARK-04</strain>
    </source>
</reference>
<dbReference type="InterPro" id="IPR050273">
    <property type="entry name" value="GppA/Ppx_hydrolase"/>
</dbReference>
<sequence length="406" mass="46697">MTKRELVQKLSYKFSDIDKEDLEYIVDLFFEILKDELKKGNRIELRDFGIFTLKKTKGIIFHNPKNKQNYYVKEKYRILFKLGKEFKKRLNTPFLASLDLGTQTFRLCIGKKINGEVLFLLKKRENVRLGEGLATKGIISPEAFARGLENLKKFREELFKYEIENYSAIGTEVFRKAKNAEEFIEKAKKETGIKIKVISPEEEADLSLKGIIWGLRELGINIENFITVDVGGGSLEITYIKDGQKKWFKSIDLGAVILKEIFNLRYPLNLKIIKSLKDYIKEKLSPIPVDSPDEIIITGGTASLLGGLDLKLNQYIPEKLHGHRITKESLEKLIKKLSNFDLERLRRVKGMEEGREDIVIPGILIYSGISEHFNKESLLLSEYGILEGTLLSLIEDYNLANQIIKI</sequence>
<comment type="caution">
    <text evidence="5">The sequence shown here is derived from an EMBL/GenBank/DDBJ whole genome shotgun (WGS) entry which is preliminary data.</text>
</comment>
<evidence type="ECO:0000256" key="1">
    <source>
        <dbReference type="ARBA" id="ARBA00010529"/>
    </source>
</evidence>
<dbReference type="GO" id="GO:0016462">
    <property type="term" value="F:pyrophosphatase activity"/>
    <property type="evidence" value="ECO:0007669"/>
    <property type="project" value="TreeGrafter"/>
</dbReference>
<dbReference type="PANTHER" id="PTHR30005">
    <property type="entry name" value="EXOPOLYPHOSPHATASE"/>
    <property type="match status" value="1"/>
</dbReference>
<dbReference type="Pfam" id="PF02541">
    <property type="entry name" value="Ppx-GppA"/>
    <property type="match status" value="1"/>
</dbReference>
<dbReference type="InterPro" id="IPR043129">
    <property type="entry name" value="ATPase_NBD"/>
</dbReference>
<dbReference type="Pfam" id="PF00216">
    <property type="entry name" value="Bac_DNA_binding"/>
    <property type="match status" value="1"/>
</dbReference>
<evidence type="ECO:0000259" key="4">
    <source>
        <dbReference type="Pfam" id="PF02541"/>
    </source>
</evidence>
<organism evidence="5 6">
    <name type="scientific">Thermodesulfobacterium geofontis</name>
    <dbReference type="NCBI Taxonomy" id="1295609"/>
    <lineage>
        <taxon>Bacteria</taxon>
        <taxon>Pseudomonadati</taxon>
        <taxon>Thermodesulfobacteriota</taxon>
        <taxon>Thermodesulfobacteria</taxon>
        <taxon>Thermodesulfobacteriales</taxon>
        <taxon>Thermodesulfobacteriaceae</taxon>
        <taxon>Thermodesulfobacterium</taxon>
    </lineage>
</organism>
<dbReference type="Gene3D" id="3.30.420.40">
    <property type="match status" value="1"/>
</dbReference>
<evidence type="ECO:0000313" key="6">
    <source>
        <dbReference type="Proteomes" id="UP000235619"/>
    </source>
</evidence>
<accession>A0A2N7Q751</accession>
<dbReference type="EMBL" id="PNJD01000435">
    <property type="protein sequence ID" value="PMP93948.1"/>
    <property type="molecule type" value="Genomic_DNA"/>
</dbReference>
<dbReference type="SMART" id="SM00411">
    <property type="entry name" value="BHL"/>
    <property type="match status" value="1"/>
</dbReference>
<proteinExistence type="inferred from homology"/>
<name>A0A2N7Q751_9BACT</name>
<dbReference type="InterPro" id="IPR010992">
    <property type="entry name" value="IHF-like_DNA-bd_dom_sf"/>
</dbReference>
<dbReference type="GO" id="GO:0003677">
    <property type="term" value="F:DNA binding"/>
    <property type="evidence" value="ECO:0007669"/>
    <property type="project" value="UniProtKB-KW"/>
</dbReference>
<feature type="domain" description="Ppx/GppA phosphatase N-terminal" evidence="4">
    <location>
        <begin position="112"/>
        <end position="394"/>
    </location>
</feature>
<dbReference type="CDD" id="cd24054">
    <property type="entry name" value="ASKHA_NBD_AaPPX-GppA_MtPPX2-like"/>
    <property type="match status" value="1"/>
</dbReference>
<dbReference type="AlphaFoldDB" id="A0A2N7Q751"/>
<keyword evidence="2" id="KW-0238">DNA-binding</keyword>
<dbReference type="Proteomes" id="UP000235619">
    <property type="component" value="Unassembled WGS sequence"/>
</dbReference>
<dbReference type="SUPFAM" id="SSF47729">
    <property type="entry name" value="IHF-like DNA-binding proteins"/>
    <property type="match status" value="1"/>
</dbReference>
<dbReference type="InterPro" id="IPR003695">
    <property type="entry name" value="Ppx_GppA_N"/>
</dbReference>
<dbReference type="InterPro" id="IPR000119">
    <property type="entry name" value="Hist_DNA-bd"/>
</dbReference>
<evidence type="ECO:0000256" key="2">
    <source>
        <dbReference type="ARBA" id="ARBA00023125"/>
    </source>
</evidence>
<dbReference type="PANTHER" id="PTHR30005:SF0">
    <property type="entry name" value="RETROGRADE REGULATION PROTEIN 2"/>
    <property type="match status" value="1"/>
</dbReference>
<dbReference type="Gene3D" id="3.30.420.150">
    <property type="entry name" value="Exopolyphosphatase. Domain 2"/>
    <property type="match status" value="1"/>
</dbReference>
<dbReference type="GO" id="GO:0030527">
    <property type="term" value="F:structural constituent of chromatin"/>
    <property type="evidence" value="ECO:0007669"/>
    <property type="project" value="InterPro"/>
</dbReference>